<accession>I4GTZ6</accession>
<dbReference type="EMBL" id="CAIL01000088">
    <property type="protein sequence ID" value="CCI13270.1"/>
    <property type="molecule type" value="Genomic_DNA"/>
</dbReference>
<comment type="caution">
    <text evidence="1">The sequence shown here is derived from an EMBL/GenBank/DDBJ whole genome shotgun (WGS) entry which is preliminary data.</text>
</comment>
<name>I4GTZ6_MICAE</name>
<dbReference type="HOGENOM" id="CLU_2771233_0_0_3"/>
<sequence>MGGIKYKMNVGWASAVRSAERLKNETQLLLMLRYRQPILQIILPPYLRVFTQREKRCLTKVSTYQTAMF</sequence>
<proteinExistence type="predicted"/>
<evidence type="ECO:0000313" key="1">
    <source>
        <dbReference type="EMBL" id="CCI13270.1"/>
    </source>
</evidence>
<dbReference type="Proteomes" id="UP000003273">
    <property type="component" value="Unassembled WGS sequence"/>
</dbReference>
<organism evidence="1 2">
    <name type="scientific">Microcystis aeruginosa PCC 9806</name>
    <dbReference type="NCBI Taxonomy" id="1160282"/>
    <lineage>
        <taxon>Bacteria</taxon>
        <taxon>Bacillati</taxon>
        <taxon>Cyanobacteriota</taxon>
        <taxon>Cyanophyceae</taxon>
        <taxon>Oscillatoriophycideae</taxon>
        <taxon>Chroococcales</taxon>
        <taxon>Microcystaceae</taxon>
        <taxon>Microcystis</taxon>
    </lineage>
</organism>
<reference evidence="1 2" key="1">
    <citation type="submission" date="2012-04" db="EMBL/GenBank/DDBJ databases">
        <authorList>
            <person name="Genoscope - CEA"/>
        </authorList>
    </citation>
    <scope>NUCLEOTIDE SEQUENCE [LARGE SCALE GENOMIC DNA]</scope>
    <source>
        <strain evidence="1 2">9806</strain>
    </source>
</reference>
<gene>
    <name evidence="1" type="ORF">MICAE_1780017</name>
</gene>
<protein>
    <submittedName>
        <fullName evidence="1">Uncharacterized protein</fullName>
    </submittedName>
</protein>
<evidence type="ECO:0000313" key="2">
    <source>
        <dbReference type="Proteomes" id="UP000003273"/>
    </source>
</evidence>
<dbReference type="AlphaFoldDB" id="I4GTZ6"/>